<name>A0A927RFC6_9BACL</name>
<accession>A0A927RFC6</accession>
<comment type="caution">
    <text evidence="2">The sequence shown here is derived from an EMBL/GenBank/DDBJ whole genome shotgun (WGS) entry which is preliminary data.</text>
</comment>
<dbReference type="AlphaFoldDB" id="A0A927RFC6"/>
<feature type="coiled-coil region" evidence="1">
    <location>
        <begin position="6"/>
        <end position="33"/>
    </location>
</feature>
<evidence type="ECO:0008006" key="4">
    <source>
        <dbReference type="Google" id="ProtNLM"/>
    </source>
</evidence>
<evidence type="ECO:0000256" key="1">
    <source>
        <dbReference type="SAM" id="Coils"/>
    </source>
</evidence>
<keyword evidence="1" id="KW-0175">Coiled coil</keyword>
<evidence type="ECO:0000313" key="2">
    <source>
        <dbReference type="EMBL" id="MBE1557145.1"/>
    </source>
</evidence>
<proteinExistence type="predicted"/>
<dbReference type="RefSeq" id="WP_192600730.1">
    <property type="nucleotide sequence ID" value="NZ_JADBEL010000054.1"/>
</dbReference>
<sequence>MTNLQLKKLITEKNRLELELNRLQNTQKKQQHTTTLIKKGKLLDHYLDTDHLSTEETEEMLKLFSQFIKDKRPERFNKTT</sequence>
<gene>
    <name evidence="2" type="ORF">H4683_004282</name>
</gene>
<reference evidence="2" key="1">
    <citation type="submission" date="2020-10" db="EMBL/GenBank/DDBJ databases">
        <title>Genomic Encyclopedia of Type Strains, Phase IV (KMG-IV): sequencing the most valuable type-strain genomes for metagenomic binning, comparative biology and taxonomic classification.</title>
        <authorList>
            <person name="Goeker M."/>
        </authorList>
    </citation>
    <scope>NUCLEOTIDE SEQUENCE</scope>
    <source>
        <strain evidence="2">DSM 13886</strain>
    </source>
</reference>
<organism evidence="2 3">
    <name type="scientific">Sporosarcina limicola</name>
    <dbReference type="NCBI Taxonomy" id="34101"/>
    <lineage>
        <taxon>Bacteria</taxon>
        <taxon>Bacillati</taxon>
        <taxon>Bacillota</taxon>
        <taxon>Bacilli</taxon>
        <taxon>Bacillales</taxon>
        <taxon>Caryophanaceae</taxon>
        <taxon>Sporosarcina</taxon>
    </lineage>
</organism>
<keyword evidence="3" id="KW-1185">Reference proteome</keyword>
<evidence type="ECO:0000313" key="3">
    <source>
        <dbReference type="Proteomes" id="UP000658225"/>
    </source>
</evidence>
<dbReference type="EMBL" id="JADBEL010000054">
    <property type="protein sequence ID" value="MBE1557145.1"/>
    <property type="molecule type" value="Genomic_DNA"/>
</dbReference>
<protein>
    <recommendedName>
        <fullName evidence="4">DUF3847 domain-containing protein</fullName>
    </recommendedName>
</protein>
<dbReference type="Proteomes" id="UP000658225">
    <property type="component" value="Unassembled WGS sequence"/>
</dbReference>